<dbReference type="GO" id="GO:0009267">
    <property type="term" value="P:cellular response to starvation"/>
    <property type="evidence" value="ECO:0007669"/>
    <property type="project" value="TreeGrafter"/>
</dbReference>
<feature type="domain" description="PAS" evidence="13">
    <location>
        <begin position="483"/>
        <end position="528"/>
    </location>
</feature>
<evidence type="ECO:0000256" key="10">
    <source>
        <dbReference type="ARBA" id="ARBA00023242"/>
    </source>
</evidence>
<keyword evidence="4" id="KW-0479">Metal-binding</keyword>
<feature type="region of interest" description="Disordered" evidence="11">
    <location>
        <begin position="1"/>
        <end position="68"/>
    </location>
</feature>
<evidence type="ECO:0000256" key="5">
    <source>
        <dbReference type="ARBA" id="ARBA00022833"/>
    </source>
</evidence>
<feature type="compositionally biased region" description="Acidic residues" evidence="11">
    <location>
        <begin position="1"/>
        <end position="21"/>
    </location>
</feature>
<dbReference type="InterPro" id="IPR000014">
    <property type="entry name" value="PAS"/>
</dbReference>
<dbReference type="STRING" id="644352.J3NHX5"/>
<dbReference type="RefSeq" id="XP_009216877.1">
    <property type="nucleotide sequence ID" value="XM_009218613.1"/>
</dbReference>
<dbReference type="FunCoup" id="J3NHX5">
    <property type="interactions" value="195"/>
</dbReference>
<evidence type="ECO:0000313" key="14">
    <source>
        <dbReference type="EMBL" id="EJT80868.1"/>
    </source>
</evidence>
<dbReference type="InterPro" id="IPR036864">
    <property type="entry name" value="Zn2-C6_fun-type_DNA-bd_sf"/>
</dbReference>
<comment type="subcellular location">
    <subcellularLocation>
        <location evidence="1">Nucleus</location>
    </subcellularLocation>
</comment>
<dbReference type="GO" id="GO:0000977">
    <property type="term" value="F:RNA polymerase II transcription regulatory region sequence-specific DNA binding"/>
    <property type="evidence" value="ECO:0007669"/>
    <property type="project" value="TreeGrafter"/>
</dbReference>
<reference evidence="14" key="2">
    <citation type="submission" date="2010-07" db="EMBL/GenBank/DDBJ databases">
        <authorList>
            <consortium name="The Broad Institute Genome Sequencing Platform"/>
            <consortium name="Broad Institute Genome Sequencing Center for Infectious Disease"/>
            <person name="Ma L.-J."/>
            <person name="Dead R."/>
            <person name="Young S."/>
            <person name="Zeng Q."/>
            <person name="Koehrsen M."/>
            <person name="Alvarado L."/>
            <person name="Berlin A."/>
            <person name="Chapman S.B."/>
            <person name="Chen Z."/>
            <person name="Freedman E."/>
            <person name="Gellesch M."/>
            <person name="Goldberg J."/>
            <person name="Griggs A."/>
            <person name="Gujja S."/>
            <person name="Heilman E.R."/>
            <person name="Heiman D."/>
            <person name="Hepburn T."/>
            <person name="Howarth C."/>
            <person name="Jen D."/>
            <person name="Larson L."/>
            <person name="Mehta T."/>
            <person name="Neiman D."/>
            <person name="Pearson M."/>
            <person name="Roberts A."/>
            <person name="Saif S."/>
            <person name="Shea T."/>
            <person name="Shenoy N."/>
            <person name="Sisk P."/>
            <person name="Stolte C."/>
            <person name="Sykes S."/>
            <person name="Walk T."/>
            <person name="White J."/>
            <person name="Yandava C."/>
            <person name="Haas B."/>
            <person name="Nusbaum C."/>
            <person name="Birren B."/>
        </authorList>
    </citation>
    <scope>NUCLEOTIDE SEQUENCE</scope>
    <source>
        <strain evidence="14">R3-111a-1</strain>
    </source>
</reference>
<dbReference type="GeneID" id="20341319"/>
<dbReference type="InterPro" id="IPR050335">
    <property type="entry name" value="ERT1_acuK_gluconeogen_tf"/>
</dbReference>
<dbReference type="SUPFAM" id="SSF57701">
    <property type="entry name" value="Zn2/Cys6 DNA-binding domain"/>
    <property type="match status" value="1"/>
</dbReference>
<dbReference type="OrthoDB" id="2538135at2759"/>
<reference evidence="14" key="3">
    <citation type="submission" date="2010-09" db="EMBL/GenBank/DDBJ databases">
        <title>Annotation of Gaeumannomyces graminis var. tritici R3-111a-1.</title>
        <authorList>
            <consortium name="The Broad Institute Genome Sequencing Platform"/>
            <person name="Ma L.-J."/>
            <person name="Dead R."/>
            <person name="Young S.K."/>
            <person name="Zeng Q."/>
            <person name="Gargeya S."/>
            <person name="Fitzgerald M."/>
            <person name="Haas B."/>
            <person name="Abouelleil A."/>
            <person name="Alvarado L."/>
            <person name="Arachchi H.M."/>
            <person name="Berlin A."/>
            <person name="Brown A."/>
            <person name="Chapman S.B."/>
            <person name="Chen Z."/>
            <person name="Dunbar C."/>
            <person name="Freedman E."/>
            <person name="Gearin G."/>
            <person name="Gellesch M."/>
            <person name="Goldberg J."/>
            <person name="Griggs A."/>
            <person name="Gujja S."/>
            <person name="Heiman D."/>
            <person name="Howarth C."/>
            <person name="Larson L."/>
            <person name="Lui A."/>
            <person name="MacDonald P.J.P."/>
            <person name="Mehta T."/>
            <person name="Montmayeur A."/>
            <person name="Murphy C."/>
            <person name="Neiman D."/>
            <person name="Pearson M."/>
            <person name="Priest M."/>
            <person name="Roberts A."/>
            <person name="Saif S."/>
            <person name="Shea T."/>
            <person name="Shenoy N."/>
            <person name="Sisk P."/>
            <person name="Stolte C."/>
            <person name="Sykes S."/>
            <person name="Yandava C."/>
            <person name="Wortman J."/>
            <person name="Nusbaum C."/>
            <person name="Birren B."/>
        </authorList>
    </citation>
    <scope>NUCLEOTIDE SEQUENCE</scope>
    <source>
        <strain evidence="14">R3-111a-1</strain>
    </source>
</reference>
<comment type="similarity">
    <text evidence="2">Belongs to the ERT1/acuK family.</text>
</comment>
<dbReference type="Proteomes" id="UP000006039">
    <property type="component" value="Unassembled WGS sequence"/>
</dbReference>
<keyword evidence="3" id="KW-0312">Gluconeogenesis</keyword>
<dbReference type="CDD" id="cd00067">
    <property type="entry name" value="GAL4"/>
    <property type="match status" value="1"/>
</dbReference>
<dbReference type="GO" id="GO:0008270">
    <property type="term" value="F:zinc ion binding"/>
    <property type="evidence" value="ECO:0007669"/>
    <property type="project" value="InterPro"/>
</dbReference>
<feature type="compositionally biased region" description="Basic and acidic residues" evidence="11">
    <location>
        <begin position="22"/>
        <end position="35"/>
    </location>
</feature>
<dbReference type="Pfam" id="PF24990">
    <property type="entry name" value="PAS_13"/>
    <property type="match status" value="1"/>
</dbReference>
<evidence type="ECO:0000313" key="15">
    <source>
        <dbReference type="EnsemblFungi" id="EJT80868"/>
    </source>
</evidence>
<keyword evidence="9" id="KW-0804">Transcription</keyword>
<keyword evidence="5" id="KW-0862">Zinc</keyword>
<dbReference type="HOGENOM" id="CLU_010748_1_0_1"/>
<feature type="region of interest" description="Disordered" evidence="11">
    <location>
        <begin position="530"/>
        <end position="592"/>
    </location>
</feature>
<dbReference type="EMBL" id="GL385395">
    <property type="protein sequence ID" value="EJT80868.1"/>
    <property type="molecule type" value="Genomic_DNA"/>
</dbReference>
<dbReference type="eggNOG" id="ENOG502R1M5">
    <property type="taxonomic scope" value="Eukaryota"/>
</dbReference>
<evidence type="ECO:0000256" key="3">
    <source>
        <dbReference type="ARBA" id="ARBA00022432"/>
    </source>
</evidence>
<feature type="region of interest" description="Disordered" evidence="11">
    <location>
        <begin position="639"/>
        <end position="672"/>
    </location>
</feature>
<evidence type="ECO:0000256" key="8">
    <source>
        <dbReference type="ARBA" id="ARBA00023159"/>
    </source>
</evidence>
<name>J3NHX5_GAET3</name>
<keyword evidence="10" id="KW-0539">Nucleus</keyword>
<feature type="compositionally biased region" description="Polar residues" evidence="11">
    <location>
        <begin position="128"/>
        <end position="142"/>
    </location>
</feature>
<feature type="region of interest" description="Disordered" evidence="11">
    <location>
        <begin position="371"/>
        <end position="391"/>
    </location>
</feature>
<gene>
    <name evidence="15" type="primary">20341319</name>
    <name evidence="14" type="ORF">GGTG_00861</name>
</gene>
<dbReference type="InterPro" id="IPR056751">
    <property type="entry name" value="PAS_13"/>
</dbReference>
<dbReference type="AlphaFoldDB" id="J3NHX5"/>
<accession>J3NHX5</accession>
<dbReference type="GO" id="GO:0005634">
    <property type="term" value="C:nucleus"/>
    <property type="evidence" value="ECO:0007669"/>
    <property type="project" value="UniProtKB-SubCell"/>
</dbReference>
<evidence type="ECO:0000256" key="2">
    <source>
        <dbReference type="ARBA" id="ARBA00010855"/>
    </source>
</evidence>
<evidence type="ECO:0000256" key="7">
    <source>
        <dbReference type="ARBA" id="ARBA00023125"/>
    </source>
</evidence>
<evidence type="ECO:0000259" key="12">
    <source>
        <dbReference type="PROSITE" id="PS50048"/>
    </source>
</evidence>
<feature type="compositionally biased region" description="Polar residues" evidence="11">
    <location>
        <begin position="341"/>
        <end position="356"/>
    </location>
</feature>
<feature type="region of interest" description="Disordered" evidence="11">
    <location>
        <begin position="185"/>
        <end position="204"/>
    </location>
</feature>
<dbReference type="PANTHER" id="PTHR47659">
    <property type="entry name" value="ZN(II)2CYS6 TRANSCRIPTION FACTOR (EUROFUNG)-RELATED"/>
    <property type="match status" value="1"/>
</dbReference>
<keyword evidence="8" id="KW-0010">Activator</keyword>
<feature type="region of interest" description="Disordered" evidence="11">
    <location>
        <begin position="338"/>
        <end position="358"/>
    </location>
</feature>
<evidence type="ECO:0008006" key="17">
    <source>
        <dbReference type="Google" id="ProtNLM"/>
    </source>
</evidence>
<keyword evidence="7" id="KW-0238">DNA-binding</keyword>
<proteinExistence type="inferred from homology"/>
<reference evidence="16" key="1">
    <citation type="submission" date="2010-07" db="EMBL/GenBank/DDBJ databases">
        <title>The genome sequence of Gaeumannomyces graminis var. tritici strain R3-111a-1.</title>
        <authorList>
            <consortium name="The Broad Institute Genome Sequencing Platform"/>
            <person name="Ma L.-J."/>
            <person name="Dead R."/>
            <person name="Young S."/>
            <person name="Zeng Q."/>
            <person name="Koehrsen M."/>
            <person name="Alvarado L."/>
            <person name="Berlin A."/>
            <person name="Chapman S.B."/>
            <person name="Chen Z."/>
            <person name="Freedman E."/>
            <person name="Gellesch M."/>
            <person name="Goldberg J."/>
            <person name="Griggs A."/>
            <person name="Gujja S."/>
            <person name="Heilman E.R."/>
            <person name="Heiman D."/>
            <person name="Hepburn T."/>
            <person name="Howarth C."/>
            <person name="Jen D."/>
            <person name="Larson L."/>
            <person name="Mehta T."/>
            <person name="Neiman D."/>
            <person name="Pearson M."/>
            <person name="Roberts A."/>
            <person name="Saif S."/>
            <person name="Shea T."/>
            <person name="Shenoy N."/>
            <person name="Sisk P."/>
            <person name="Stolte C."/>
            <person name="Sykes S."/>
            <person name="Walk T."/>
            <person name="White J."/>
            <person name="Yandava C."/>
            <person name="Haas B."/>
            <person name="Nusbaum C."/>
            <person name="Birren B."/>
        </authorList>
    </citation>
    <scope>NUCLEOTIDE SEQUENCE [LARGE SCALE GENOMIC DNA]</scope>
    <source>
        <strain evidence="16">R3-111a-1</strain>
    </source>
</reference>
<dbReference type="GO" id="GO:0006094">
    <property type="term" value="P:gluconeogenesis"/>
    <property type="evidence" value="ECO:0007669"/>
    <property type="project" value="UniProtKB-KW"/>
</dbReference>
<dbReference type="PROSITE" id="PS50112">
    <property type="entry name" value="PAS"/>
    <property type="match status" value="1"/>
</dbReference>
<feature type="compositionally biased region" description="Low complexity" evidence="11">
    <location>
        <begin position="567"/>
        <end position="585"/>
    </location>
</feature>
<feature type="compositionally biased region" description="Basic and acidic residues" evidence="11">
    <location>
        <begin position="49"/>
        <end position="62"/>
    </location>
</feature>
<sequence length="753" mass="81407">MADDTELNEGEVSDAMSEYDEHDAHVKDDDDKMTDHQNTSPDTGQEGTGEVKKKLDPKDPLRPRRKKARRACYACQRAHLTCGDERPCQRCIKRGLAEQCQDGVRKKAKYLHDAPPEALGPVLGPSYSAHSHTSRPNPHRQPSSVASEASSNATATAFFSQPGAASTYGVFSPTQQTQVSSLTDGISFSSQQSPVSPTFQESSAAQMGSLTVPQVSGDITSFSPALFDPSNPALYNFNLEGLNFGSQYGAMEFSMLGHMSSGAAETPPRDPSISQPGAGDITFGPAIFGSNNNGVGFDKIYDANVMGDFLGLEQSSGGPYSQGNLQHGLPHAYAIAAGPGSLQSPSTENNSPQPTTVGFDGSPTAAAYANTGGNSVPHAVGPTQPPRPKPKASSAAVAAWFGPQTAMGKRYRDSSRIYENVTEPYMYVRGFHKLIALLQRRLSASKILRVAKSLASIRPSFIACTRTLSRADLIFMEKSFQRSLFEFGEFLEQTSSPTVLCRRTGEVVAVNKEFTALTGWRKEVLLGKEPNLNVNTGNPNNPDPAAGGNNSSGRTGLSTPRLRTLNAHQSAAAAGTDSAKTAAAAVQGQPADSGPQPLFIAELMDDDSVIQFYEDFAQLAFENSRGRVTRKTRLFKYRTQAPSVDVTTKPEPQQQQQQQQPQPSPSKEPRQSILSNRVARIDGEHGISKIAKDGKLECSYCWHIRRDTFDIPMMIVMNYDSDWMRVLGSSFLAITLIKNPISLPFDPERPKGT</sequence>
<feature type="compositionally biased region" description="Low complexity" evidence="11">
    <location>
        <begin position="530"/>
        <end position="549"/>
    </location>
</feature>
<dbReference type="VEuPathDB" id="FungiDB:GGTG_00861"/>
<keyword evidence="6" id="KW-0805">Transcription regulation</keyword>
<feature type="region of interest" description="Disordered" evidence="11">
    <location>
        <begin position="115"/>
        <end position="149"/>
    </location>
</feature>
<evidence type="ECO:0000313" key="16">
    <source>
        <dbReference type="Proteomes" id="UP000006039"/>
    </source>
</evidence>
<feature type="compositionally biased region" description="Low complexity" evidence="11">
    <location>
        <begin position="649"/>
        <end position="661"/>
    </location>
</feature>
<evidence type="ECO:0000256" key="1">
    <source>
        <dbReference type="ARBA" id="ARBA00004123"/>
    </source>
</evidence>
<evidence type="ECO:0000256" key="11">
    <source>
        <dbReference type="SAM" id="MobiDB-lite"/>
    </source>
</evidence>
<dbReference type="PROSITE" id="PS50048">
    <property type="entry name" value="ZN2_CY6_FUNGAL_2"/>
    <property type="match status" value="1"/>
</dbReference>
<evidence type="ECO:0000259" key="13">
    <source>
        <dbReference type="PROSITE" id="PS50112"/>
    </source>
</evidence>
<dbReference type="PANTHER" id="PTHR47659:SF1">
    <property type="entry name" value="TRANSCRIPTION ACTIVATOR OF GLUCONEOGENESIS ERT1"/>
    <property type="match status" value="1"/>
</dbReference>
<keyword evidence="16" id="KW-1185">Reference proteome</keyword>
<organism evidence="14">
    <name type="scientific">Gaeumannomyces tritici (strain R3-111a-1)</name>
    <name type="common">Wheat and barley take-all root rot fungus</name>
    <name type="synonym">Gaeumannomyces graminis var. tritici</name>
    <dbReference type="NCBI Taxonomy" id="644352"/>
    <lineage>
        <taxon>Eukaryota</taxon>
        <taxon>Fungi</taxon>
        <taxon>Dikarya</taxon>
        <taxon>Ascomycota</taxon>
        <taxon>Pezizomycotina</taxon>
        <taxon>Sordariomycetes</taxon>
        <taxon>Sordariomycetidae</taxon>
        <taxon>Magnaporthales</taxon>
        <taxon>Magnaporthaceae</taxon>
        <taxon>Gaeumannomyces</taxon>
    </lineage>
</organism>
<feature type="domain" description="Zn(2)-C6 fungal-type" evidence="12">
    <location>
        <begin position="71"/>
        <end position="100"/>
    </location>
</feature>
<protein>
    <recommendedName>
        <fullName evidence="17">Zn(2)-C6 fungal-type domain-containing protein</fullName>
    </recommendedName>
</protein>
<dbReference type="InterPro" id="IPR001138">
    <property type="entry name" value="Zn2Cys6_DnaBD"/>
</dbReference>
<dbReference type="GO" id="GO:0000981">
    <property type="term" value="F:DNA-binding transcription factor activity, RNA polymerase II-specific"/>
    <property type="evidence" value="ECO:0007669"/>
    <property type="project" value="InterPro"/>
</dbReference>
<dbReference type="EnsemblFungi" id="EJT80868">
    <property type="protein sequence ID" value="EJT80868"/>
    <property type="gene ID" value="GGTG_00861"/>
</dbReference>
<reference evidence="15" key="5">
    <citation type="submission" date="2018-04" db="UniProtKB">
        <authorList>
            <consortium name="EnsemblFungi"/>
        </authorList>
    </citation>
    <scope>IDENTIFICATION</scope>
    <source>
        <strain evidence="15">R3-111a-1</strain>
    </source>
</reference>
<reference evidence="15" key="4">
    <citation type="journal article" date="2015" name="G3 (Bethesda)">
        <title>Genome sequences of three phytopathogenic species of the Magnaporthaceae family of fungi.</title>
        <authorList>
            <person name="Okagaki L.H."/>
            <person name="Nunes C.C."/>
            <person name="Sailsbery J."/>
            <person name="Clay B."/>
            <person name="Brown D."/>
            <person name="John T."/>
            <person name="Oh Y."/>
            <person name="Young N."/>
            <person name="Fitzgerald M."/>
            <person name="Haas B.J."/>
            <person name="Zeng Q."/>
            <person name="Young S."/>
            <person name="Adiconis X."/>
            <person name="Fan L."/>
            <person name="Levin J.Z."/>
            <person name="Mitchell T.K."/>
            <person name="Okubara P.A."/>
            <person name="Farman M.L."/>
            <person name="Kohn L.M."/>
            <person name="Birren B."/>
            <person name="Ma L.-J."/>
            <person name="Dean R.A."/>
        </authorList>
    </citation>
    <scope>NUCLEOTIDE SEQUENCE</scope>
    <source>
        <strain evidence="15">R3-111a-1</strain>
    </source>
</reference>
<evidence type="ECO:0000256" key="9">
    <source>
        <dbReference type="ARBA" id="ARBA00023163"/>
    </source>
</evidence>
<evidence type="ECO:0000256" key="4">
    <source>
        <dbReference type="ARBA" id="ARBA00022723"/>
    </source>
</evidence>
<dbReference type="SMART" id="SM00066">
    <property type="entry name" value="GAL4"/>
    <property type="match status" value="1"/>
</dbReference>
<evidence type="ECO:0000256" key="6">
    <source>
        <dbReference type="ARBA" id="ARBA00023015"/>
    </source>
</evidence>